<dbReference type="EMBL" id="JAQIZT010000018">
    <property type="protein sequence ID" value="KAJ6958266.1"/>
    <property type="molecule type" value="Genomic_DNA"/>
</dbReference>
<reference evidence="1 2" key="1">
    <citation type="journal article" date="2023" name="Mol. Ecol. Resour.">
        <title>Chromosome-level genome assembly of a triploid poplar Populus alba 'Berolinensis'.</title>
        <authorList>
            <person name="Chen S."/>
            <person name="Yu Y."/>
            <person name="Wang X."/>
            <person name="Wang S."/>
            <person name="Zhang T."/>
            <person name="Zhou Y."/>
            <person name="He R."/>
            <person name="Meng N."/>
            <person name="Wang Y."/>
            <person name="Liu W."/>
            <person name="Liu Z."/>
            <person name="Liu J."/>
            <person name="Guo Q."/>
            <person name="Huang H."/>
            <person name="Sederoff R.R."/>
            <person name="Wang G."/>
            <person name="Qu G."/>
            <person name="Chen S."/>
        </authorList>
    </citation>
    <scope>NUCLEOTIDE SEQUENCE [LARGE SCALE GENOMIC DNA]</scope>
    <source>
        <strain evidence="1">SC-2020</strain>
    </source>
</reference>
<gene>
    <name evidence="1" type="ORF">NC653_040035</name>
</gene>
<proteinExistence type="predicted"/>
<dbReference type="Proteomes" id="UP001164929">
    <property type="component" value="Chromosome 18"/>
</dbReference>
<keyword evidence="2" id="KW-1185">Reference proteome</keyword>
<organism evidence="1 2">
    <name type="scientific">Populus alba x Populus x berolinensis</name>
    <dbReference type="NCBI Taxonomy" id="444605"/>
    <lineage>
        <taxon>Eukaryota</taxon>
        <taxon>Viridiplantae</taxon>
        <taxon>Streptophyta</taxon>
        <taxon>Embryophyta</taxon>
        <taxon>Tracheophyta</taxon>
        <taxon>Spermatophyta</taxon>
        <taxon>Magnoliopsida</taxon>
        <taxon>eudicotyledons</taxon>
        <taxon>Gunneridae</taxon>
        <taxon>Pentapetalae</taxon>
        <taxon>rosids</taxon>
        <taxon>fabids</taxon>
        <taxon>Malpighiales</taxon>
        <taxon>Salicaceae</taxon>
        <taxon>Saliceae</taxon>
        <taxon>Populus</taxon>
    </lineage>
</organism>
<comment type="caution">
    <text evidence="1">The sequence shown here is derived from an EMBL/GenBank/DDBJ whole genome shotgun (WGS) entry which is preliminary data.</text>
</comment>
<accession>A0AAD6LFA7</accession>
<protein>
    <submittedName>
        <fullName evidence="1">Uncharacterized protein</fullName>
    </submittedName>
</protein>
<name>A0AAD6LFA7_9ROSI</name>
<evidence type="ECO:0000313" key="1">
    <source>
        <dbReference type="EMBL" id="KAJ6958266.1"/>
    </source>
</evidence>
<sequence>MKRLCRALPLLCFREWKTEVCMREANDERDMGSPQAKYNIGQSSSRRLHIARMNLLICPSSATTE</sequence>
<evidence type="ECO:0000313" key="2">
    <source>
        <dbReference type="Proteomes" id="UP001164929"/>
    </source>
</evidence>
<dbReference type="AlphaFoldDB" id="A0AAD6LFA7"/>